<dbReference type="EMBL" id="OUNC01000012">
    <property type="protein sequence ID" value="SPP28338.1"/>
    <property type="molecule type" value="Genomic_DNA"/>
</dbReference>
<accession>A0A2X0QW33</accession>
<proteinExistence type="predicted"/>
<sequence>MSIPRRYIHQIISVSNTILKIA</sequence>
<evidence type="ECO:0000313" key="2">
    <source>
        <dbReference type="Proteomes" id="UP000270190"/>
    </source>
</evidence>
<reference evidence="2" key="1">
    <citation type="submission" date="2018-04" db="EMBL/GenBank/DDBJ databases">
        <authorList>
            <person name="Illikoud N."/>
        </authorList>
    </citation>
    <scope>NUCLEOTIDE SEQUENCE [LARGE SCALE GENOMIC DNA]</scope>
</reference>
<name>A0A2X0QW33_BROTH</name>
<organism evidence="1 2">
    <name type="scientific">Brochothrix thermosphacta</name>
    <name type="common">Microbacterium thermosphactum</name>
    <dbReference type="NCBI Taxonomy" id="2756"/>
    <lineage>
        <taxon>Bacteria</taxon>
        <taxon>Bacillati</taxon>
        <taxon>Bacillota</taxon>
        <taxon>Bacilli</taxon>
        <taxon>Bacillales</taxon>
        <taxon>Listeriaceae</taxon>
        <taxon>Brochothrix</taxon>
    </lineage>
</organism>
<evidence type="ECO:0000313" key="1">
    <source>
        <dbReference type="EMBL" id="SPP28338.1"/>
    </source>
</evidence>
<dbReference type="Proteomes" id="UP000270190">
    <property type="component" value="Unassembled WGS sequence"/>
</dbReference>
<dbReference type="AlphaFoldDB" id="A0A2X0QW33"/>
<protein>
    <submittedName>
        <fullName evidence="1">Uncharacterized protein</fullName>
    </submittedName>
</protein>
<gene>
    <name evidence="1" type="ORF">BTBSAS_20208</name>
</gene>